<dbReference type="GO" id="GO:0016491">
    <property type="term" value="F:oxidoreductase activity"/>
    <property type="evidence" value="ECO:0007669"/>
    <property type="project" value="UniProtKB-KW"/>
</dbReference>
<dbReference type="PRINTS" id="PR00080">
    <property type="entry name" value="SDRFAMILY"/>
</dbReference>
<dbReference type="GO" id="GO:0008206">
    <property type="term" value="P:bile acid metabolic process"/>
    <property type="evidence" value="ECO:0007669"/>
    <property type="project" value="UniProtKB-ARBA"/>
</dbReference>
<accession>A0A7X0VFH4</accession>
<dbReference type="AlphaFoldDB" id="A0A7X0VFH4"/>
<keyword evidence="4" id="KW-1185">Reference proteome</keyword>
<dbReference type="PROSITE" id="PS00061">
    <property type="entry name" value="ADH_SHORT"/>
    <property type="match status" value="1"/>
</dbReference>
<dbReference type="Pfam" id="PF13561">
    <property type="entry name" value="adh_short_C2"/>
    <property type="match status" value="1"/>
</dbReference>
<comment type="caution">
    <text evidence="3">The sequence shown here is derived from an EMBL/GenBank/DDBJ whole genome shotgun (WGS) entry which is preliminary data.</text>
</comment>
<evidence type="ECO:0000256" key="2">
    <source>
        <dbReference type="ARBA" id="ARBA00023002"/>
    </source>
</evidence>
<dbReference type="CDD" id="cd05233">
    <property type="entry name" value="SDR_c"/>
    <property type="match status" value="1"/>
</dbReference>
<gene>
    <name evidence="3" type="ORF">H7C19_11425</name>
</gene>
<dbReference type="FunFam" id="3.40.50.720:FF:000084">
    <property type="entry name" value="Short-chain dehydrogenase reductase"/>
    <property type="match status" value="1"/>
</dbReference>
<dbReference type="EMBL" id="JACJVP010000019">
    <property type="protein sequence ID" value="MBB6671288.1"/>
    <property type="molecule type" value="Genomic_DNA"/>
</dbReference>
<proteinExistence type="inferred from homology"/>
<evidence type="ECO:0000313" key="3">
    <source>
        <dbReference type="EMBL" id="MBB6671288.1"/>
    </source>
</evidence>
<comment type="similarity">
    <text evidence="1">Belongs to the short-chain dehydrogenases/reductases (SDR) family.</text>
</comment>
<dbReference type="InterPro" id="IPR002347">
    <property type="entry name" value="SDR_fam"/>
</dbReference>
<dbReference type="PANTHER" id="PTHR42879">
    <property type="entry name" value="3-OXOACYL-(ACYL-CARRIER-PROTEIN) REDUCTASE"/>
    <property type="match status" value="1"/>
</dbReference>
<dbReference type="InterPro" id="IPR036291">
    <property type="entry name" value="NAD(P)-bd_dom_sf"/>
</dbReference>
<dbReference type="InterPro" id="IPR020904">
    <property type="entry name" value="Sc_DH/Rdtase_CS"/>
</dbReference>
<dbReference type="PANTHER" id="PTHR42879:SF2">
    <property type="entry name" value="3-OXOACYL-[ACYL-CARRIER-PROTEIN] REDUCTASE FABG"/>
    <property type="match status" value="1"/>
</dbReference>
<evidence type="ECO:0000313" key="4">
    <source>
        <dbReference type="Proteomes" id="UP000547209"/>
    </source>
</evidence>
<organism evidence="3 4">
    <name type="scientific">Cohnella nanjingensis</name>
    <dbReference type="NCBI Taxonomy" id="1387779"/>
    <lineage>
        <taxon>Bacteria</taxon>
        <taxon>Bacillati</taxon>
        <taxon>Bacillota</taxon>
        <taxon>Bacilli</taxon>
        <taxon>Bacillales</taxon>
        <taxon>Paenibacillaceae</taxon>
        <taxon>Cohnella</taxon>
    </lineage>
</organism>
<dbReference type="Gene3D" id="3.40.50.720">
    <property type="entry name" value="NAD(P)-binding Rossmann-like Domain"/>
    <property type="match status" value="1"/>
</dbReference>
<dbReference type="Proteomes" id="UP000547209">
    <property type="component" value="Unassembled WGS sequence"/>
</dbReference>
<name>A0A7X0VFH4_9BACL</name>
<protein>
    <submittedName>
        <fullName evidence="3">SDR family oxidoreductase</fullName>
    </submittedName>
</protein>
<sequence length="251" mass="26839">MAQLNGKVILVTGALGKLGLSAFNLFLERGARVVATDLASPEEASQKLDHTVAAARKTEWIYMRSDARDEEQVISALECIRQRWGRLDGLYHNAYTQISKPAMELTSVEWNEVLSGTLTSTFLVNKSALPLMIESGGGVILNTSSVLSQKVKPACMAYGAAKAGVNQMTRVLAADYAHRGIRANVLLPGDIKTEEALRQLTPAFKQAVAAQTPLGRSGTPEEVSELAAFLLSDASSYITGALITIDGGFAL</sequence>
<dbReference type="InterPro" id="IPR050259">
    <property type="entry name" value="SDR"/>
</dbReference>
<keyword evidence="2" id="KW-0560">Oxidoreductase</keyword>
<dbReference type="PRINTS" id="PR00081">
    <property type="entry name" value="GDHRDH"/>
</dbReference>
<reference evidence="3 4" key="1">
    <citation type="submission" date="2020-08" db="EMBL/GenBank/DDBJ databases">
        <title>Cohnella phylogeny.</title>
        <authorList>
            <person name="Dunlap C."/>
        </authorList>
    </citation>
    <scope>NUCLEOTIDE SEQUENCE [LARGE SCALE GENOMIC DNA]</scope>
    <source>
        <strain evidence="3 4">DSM 28246</strain>
    </source>
</reference>
<dbReference type="RefSeq" id="WP_185142773.1">
    <property type="nucleotide sequence ID" value="NZ_JACJVP010000019.1"/>
</dbReference>
<dbReference type="SUPFAM" id="SSF51735">
    <property type="entry name" value="NAD(P)-binding Rossmann-fold domains"/>
    <property type="match status" value="1"/>
</dbReference>
<evidence type="ECO:0000256" key="1">
    <source>
        <dbReference type="ARBA" id="ARBA00006484"/>
    </source>
</evidence>